<name>A0ABU3C7J5_9FLAO</name>
<keyword evidence="2" id="KW-1185">Reference proteome</keyword>
<evidence type="ECO:0000313" key="1">
    <source>
        <dbReference type="EMBL" id="MDT0642040.1"/>
    </source>
</evidence>
<accession>A0ABU3C7J5</accession>
<organism evidence="1 2">
    <name type="scientific">Autumnicola tepida</name>
    <dbReference type="NCBI Taxonomy" id="3075595"/>
    <lineage>
        <taxon>Bacteria</taxon>
        <taxon>Pseudomonadati</taxon>
        <taxon>Bacteroidota</taxon>
        <taxon>Flavobacteriia</taxon>
        <taxon>Flavobacteriales</taxon>
        <taxon>Flavobacteriaceae</taxon>
        <taxon>Autumnicola</taxon>
    </lineage>
</organism>
<gene>
    <name evidence="1" type="ORF">RM553_04265</name>
</gene>
<evidence type="ECO:0008006" key="3">
    <source>
        <dbReference type="Google" id="ProtNLM"/>
    </source>
</evidence>
<evidence type="ECO:0000313" key="2">
    <source>
        <dbReference type="Proteomes" id="UP001262889"/>
    </source>
</evidence>
<dbReference type="EMBL" id="JAVRHQ010000003">
    <property type="protein sequence ID" value="MDT0642040.1"/>
    <property type="molecule type" value="Genomic_DNA"/>
</dbReference>
<sequence length="572" mass="63370">MKKVYLIFALLGTALFSCEPMDDLQAEANEVIDNTLTAGEASYTLAEEDYEAVGIDATEGFNSYEQAQTLVPDVLNNAFPVYQNGTSIITSFNVYDPIVPTEYSVTEEDYAAVENEVGYFVSTSKVQDFLEYKFEGAENGDIVELTYNAVANEITFDISAEDFDLIEEELGDTYPDAASSAANYSNFDRREGTDAYWSNDMILEAINVVLLENLENVEGQPYNVSYAIFDGSAGTESMTVEFNGNKYVPAAGVTSYEITDADFDLIGERFADEYPEPASSAANYNNFDIRNGNPAYWNEVMILEALNVVLSENFEDAEEGAMFEVSYATYSGSSGTGMISVIKEGDEYIINTNPVPVATVETTNVFAYTGDSWNMPITLTSENYTEMGQSEPIFDDEEEALYKIGIYLGRLYPYALSGSSAVVAYNLDSEESIRYTLFTLQDGEWLGVPQVIEATLQFAKTDGVWVPDNTIKYSLTGSDYGTIAAALEDEYPDPVSSMENYSNFDRRNGNAAYWSDEMLEEAMIILLNSIAPNAEVGQKYEITYDVYNGSNITETITLIKNDAGNWVRFVED</sequence>
<protein>
    <recommendedName>
        <fullName evidence="3">DUF5017 domain-containing protein</fullName>
    </recommendedName>
</protein>
<dbReference type="Proteomes" id="UP001262889">
    <property type="component" value="Unassembled WGS sequence"/>
</dbReference>
<dbReference type="PROSITE" id="PS51257">
    <property type="entry name" value="PROKAR_LIPOPROTEIN"/>
    <property type="match status" value="1"/>
</dbReference>
<proteinExistence type="predicted"/>
<comment type="caution">
    <text evidence="1">The sequence shown here is derived from an EMBL/GenBank/DDBJ whole genome shotgun (WGS) entry which is preliminary data.</text>
</comment>
<reference evidence="1 2" key="1">
    <citation type="submission" date="2023-09" db="EMBL/GenBank/DDBJ databases">
        <authorList>
            <person name="Rey-Velasco X."/>
        </authorList>
    </citation>
    <scope>NUCLEOTIDE SEQUENCE [LARGE SCALE GENOMIC DNA]</scope>
    <source>
        <strain evidence="1 2">F363</strain>
    </source>
</reference>
<dbReference type="RefSeq" id="WP_311533713.1">
    <property type="nucleotide sequence ID" value="NZ_JAVRHQ010000003.1"/>
</dbReference>